<evidence type="ECO:0000256" key="2">
    <source>
        <dbReference type="ARBA" id="ARBA00022630"/>
    </source>
</evidence>
<dbReference type="RefSeq" id="WP_048672300.1">
    <property type="nucleotide sequence ID" value="NZ_CBTJ020000033.1"/>
</dbReference>
<keyword evidence="5" id="KW-0157">Chromophore</keyword>
<dbReference type="PANTHER" id="PTHR11455">
    <property type="entry name" value="CRYPTOCHROME"/>
    <property type="match status" value="1"/>
</dbReference>
<dbReference type="PROSITE" id="PS51645">
    <property type="entry name" value="PHR_CRY_ALPHA_BETA"/>
    <property type="match status" value="1"/>
</dbReference>
<dbReference type="Gene3D" id="1.25.40.80">
    <property type="match status" value="1"/>
</dbReference>
<evidence type="ECO:0000256" key="1">
    <source>
        <dbReference type="ARBA" id="ARBA00001932"/>
    </source>
</evidence>
<reference evidence="7" key="2">
    <citation type="submission" date="2014-03" db="EMBL/GenBank/DDBJ databases">
        <title>Candidatus Competibacter-lineage genomes retrieved from metagenomes reveal functional metabolic diversity.</title>
        <authorList>
            <person name="McIlroy S.J."/>
            <person name="Albertsen M."/>
            <person name="Andresen E.K."/>
            <person name="Saunders A.M."/>
            <person name="Kristiansen R."/>
            <person name="Stokholm-Bjerregaard M."/>
            <person name="Nielsen K.L."/>
            <person name="Nielsen P.H."/>
        </authorList>
    </citation>
    <scope>NUCLEOTIDE SEQUENCE</scope>
    <source>
        <strain evidence="7">Run_A_D11</strain>
    </source>
</reference>
<reference evidence="7" key="1">
    <citation type="submission" date="2013-07" db="EMBL/GenBank/DDBJ databases">
        <authorList>
            <person name="McIlroy S."/>
        </authorList>
    </citation>
    <scope>NUCLEOTIDE SEQUENCE [LARGE SCALE GENOMIC DNA]</scope>
    <source>
        <strain evidence="7">Run_A_D11</strain>
    </source>
</reference>
<dbReference type="Pfam" id="PF00875">
    <property type="entry name" value="DNA_photolyase"/>
    <property type="match status" value="1"/>
</dbReference>
<organism evidence="7 8">
    <name type="scientific">Candidatus Competibacter denitrificans Run_A_D11</name>
    <dbReference type="NCBI Taxonomy" id="1400863"/>
    <lineage>
        <taxon>Bacteria</taxon>
        <taxon>Pseudomonadati</taxon>
        <taxon>Pseudomonadota</taxon>
        <taxon>Gammaproteobacteria</taxon>
        <taxon>Candidatus Competibacteraceae</taxon>
        <taxon>Candidatus Competibacter</taxon>
    </lineage>
</organism>
<accession>W6M3R1</accession>
<evidence type="ECO:0000313" key="7">
    <source>
        <dbReference type="EMBL" id="CDI02292.1"/>
    </source>
</evidence>
<dbReference type="AlphaFoldDB" id="W6M3R1"/>
<evidence type="ECO:0000256" key="5">
    <source>
        <dbReference type="RuleBase" id="RU004182"/>
    </source>
</evidence>
<evidence type="ECO:0000256" key="4">
    <source>
        <dbReference type="PIRSR" id="PIRSR602081-1"/>
    </source>
</evidence>
<comment type="similarity">
    <text evidence="5">Belongs to the DNA photolyase family.</text>
</comment>
<dbReference type="OrthoDB" id="9772484at2"/>
<dbReference type="EMBL" id="CBTJ020000033">
    <property type="protein sequence ID" value="CDI02292.1"/>
    <property type="molecule type" value="Genomic_DNA"/>
</dbReference>
<proteinExistence type="inferred from homology"/>
<keyword evidence="8" id="KW-1185">Reference proteome</keyword>
<protein>
    <submittedName>
        <fullName evidence="7">Cryptochrome DASH</fullName>
    </submittedName>
</protein>
<dbReference type="Pfam" id="PF03441">
    <property type="entry name" value="FAD_binding_7"/>
    <property type="match status" value="1"/>
</dbReference>
<comment type="cofactor">
    <cofactor evidence="4">
        <name>FAD</name>
        <dbReference type="ChEBI" id="CHEBI:57692"/>
    </cofactor>
    <text evidence="4">Binds 1 FAD per subunit.</text>
</comment>
<dbReference type="GO" id="GO:0003904">
    <property type="term" value="F:deoxyribodipyrimidine photo-lyase activity"/>
    <property type="evidence" value="ECO:0007669"/>
    <property type="project" value="TreeGrafter"/>
</dbReference>
<dbReference type="SUPFAM" id="SSF52425">
    <property type="entry name" value="Cryptochrome/photolyase, N-terminal domain"/>
    <property type="match status" value="1"/>
</dbReference>
<feature type="binding site" evidence="4">
    <location>
        <begin position="383"/>
        <end position="385"/>
    </location>
    <ligand>
        <name>FAD</name>
        <dbReference type="ChEBI" id="CHEBI:57692"/>
    </ligand>
</feature>
<dbReference type="InterPro" id="IPR006050">
    <property type="entry name" value="DNA_photolyase_N"/>
</dbReference>
<dbReference type="InterPro" id="IPR002081">
    <property type="entry name" value="Cryptochrome/DNA_photolyase_1"/>
</dbReference>
<sequence length="440" mass="48901">MNDRRAMLWFRNDLRLHDHDVLTWLANTMDVLVPVYCLDPRLFTLQPLGFPRMGPLRARFLIECLEDLRTGLEARGSGLHVVVGEPETEIPRLAKMLGVGVVFAERGVLSEAVGLERRLLAALERIGVMLRGYSVATLIHPDDLPFPLANLPEPFNRFREAALAASEPRAPLPPLRKLPTFPAEFKTETLATLVQAAGLLLEHEPSQQPGFKGGATVALARLQDFVQGRRASLDTLRGGAGELTAAQADRFAPWLARGAISPRSIYQYVKYSGLAAWAGELAKGTIDELLRRDYCRFLAIARGGKTKRSDPVSGLHDGQARERFESWCRGETGQPFVDAHLRELAQTGYLTAFGRRLVASYLCHQLRVDWRWGAAWFASQLLDDDAAVNLAGWMEVIGRWRLAEPVADADPAEEAARHDPDGVYTRRWLMPGEGATRRVG</sequence>
<comment type="cofactor">
    <cofactor evidence="1">
        <name>(6R)-5,10-methylene-5,6,7,8-tetrahydrofolate</name>
        <dbReference type="ChEBI" id="CHEBI:15636"/>
    </cofactor>
</comment>
<dbReference type="GO" id="GO:0071949">
    <property type="term" value="F:FAD binding"/>
    <property type="evidence" value="ECO:0007669"/>
    <property type="project" value="TreeGrafter"/>
</dbReference>
<name>W6M3R1_9GAMM</name>
<comment type="caution">
    <text evidence="7">The sequence shown here is derived from an EMBL/GenBank/DDBJ whole genome shotgun (WGS) entry which is preliminary data.</text>
</comment>
<evidence type="ECO:0000256" key="3">
    <source>
        <dbReference type="ARBA" id="ARBA00022827"/>
    </source>
</evidence>
<keyword evidence="3 4" id="KW-0274">FAD</keyword>
<dbReference type="Proteomes" id="UP000035760">
    <property type="component" value="Unassembled WGS sequence"/>
</dbReference>
<evidence type="ECO:0000313" key="8">
    <source>
        <dbReference type="Proteomes" id="UP000035760"/>
    </source>
</evidence>
<dbReference type="GO" id="GO:0003677">
    <property type="term" value="F:DNA binding"/>
    <property type="evidence" value="ECO:0007669"/>
    <property type="project" value="TreeGrafter"/>
</dbReference>
<dbReference type="InterPro" id="IPR014729">
    <property type="entry name" value="Rossmann-like_a/b/a_fold"/>
</dbReference>
<keyword evidence="2 4" id="KW-0285">Flavoprotein</keyword>
<dbReference type="InterPro" id="IPR005101">
    <property type="entry name" value="Cryptochr/Photolyase_FAD-bd"/>
</dbReference>
<evidence type="ECO:0000259" key="6">
    <source>
        <dbReference type="PROSITE" id="PS51645"/>
    </source>
</evidence>
<gene>
    <name evidence="7" type="ORF">BN873_270088</name>
</gene>
<dbReference type="STRING" id="1400863.BN873_270088"/>
<dbReference type="InterPro" id="IPR036134">
    <property type="entry name" value="Crypto/Photolyase_FAD-like_sf"/>
</dbReference>
<feature type="domain" description="Photolyase/cryptochrome alpha/beta" evidence="6">
    <location>
        <begin position="4"/>
        <end position="138"/>
    </location>
</feature>
<dbReference type="Gene3D" id="3.40.50.620">
    <property type="entry name" value="HUPs"/>
    <property type="match status" value="1"/>
</dbReference>
<dbReference type="PRINTS" id="PR00147">
    <property type="entry name" value="DNAPHOTLYASE"/>
</dbReference>
<dbReference type="Gene3D" id="1.10.579.10">
    <property type="entry name" value="DNA Cyclobutane Dipyrimidine Photolyase, subunit A, domain 3"/>
    <property type="match status" value="1"/>
</dbReference>
<dbReference type="SUPFAM" id="SSF48173">
    <property type="entry name" value="Cryptochrome/photolyase FAD-binding domain"/>
    <property type="match status" value="1"/>
</dbReference>
<dbReference type="InterPro" id="IPR036155">
    <property type="entry name" value="Crypto/Photolyase_N_sf"/>
</dbReference>